<dbReference type="Pfam" id="PF09084">
    <property type="entry name" value="NMT1"/>
    <property type="match status" value="1"/>
</dbReference>
<evidence type="ECO:0000256" key="1">
    <source>
        <dbReference type="SAM" id="Phobius"/>
    </source>
</evidence>
<dbReference type="PANTHER" id="PTHR30024">
    <property type="entry name" value="ALIPHATIC SULFONATES-BINDING PROTEIN-RELATED"/>
    <property type="match status" value="1"/>
</dbReference>
<evidence type="ECO:0000313" key="3">
    <source>
        <dbReference type="EMBL" id="PJO75682.1"/>
    </source>
</evidence>
<comment type="caution">
    <text evidence="3">The sequence shown here is derived from an EMBL/GenBank/DDBJ whole genome shotgun (WGS) entry which is preliminary data.</text>
</comment>
<dbReference type="AlphaFoldDB" id="A0A2H9YSQ2"/>
<organism evidence="3 4">
    <name type="scientific">Acinetobacter pseudolwoffii</name>
    <dbReference type="NCBI Taxonomy" id="2053287"/>
    <lineage>
        <taxon>Bacteria</taxon>
        <taxon>Pseudomonadati</taxon>
        <taxon>Pseudomonadota</taxon>
        <taxon>Gammaproteobacteria</taxon>
        <taxon>Moraxellales</taxon>
        <taxon>Moraxellaceae</taxon>
        <taxon>Acinetobacter</taxon>
    </lineage>
</organism>
<dbReference type="PANTHER" id="PTHR30024:SF21">
    <property type="entry name" value="ABC TRANSPORTER SUBSTRATE-BINDING PROTEIN"/>
    <property type="match status" value="1"/>
</dbReference>
<keyword evidence="1" id="KW-1133">Transmembrane helix</keyword>
<evidence type="ECO:0000259" key="2">
    <source>
        <dbReference type="Pfam" id="PF09084"/>
    </source>
</evidence>
<dbReference type="Gene3D" id="3.40.190.10">
    <property type="entry name" value="Periplasmic binding protein-like II"/>
    <property type="match status" value="2"/>
</dbReference>
<reference evidence="3 4" key="1">
    <citation type="submission" date="2017-11" db="EMBL/GenBank/DDBJ databases">
        <title>Revising the taxonomy of the Acinetobacter lwoffii group: the description of Acinetobacter pseudolwoffii sp. nov. and emended description of Acinetobacter lwoffii.</title>
        <authorList>
            <person name="Nemec A."/>
            <person name="Radolfova-Krizova L."/>
        </authorList>
    </citation>
    <scope>NUCLEOTIDE SEQUENCE [LARGE SCALE GENOMIC DNA]</scope>
    <source>
        <strain evidence="3 4">ANC 5044</strain>
    </source>
</reference>
<dbReference type="InterPro" id="IPR015168">
    <property type="entry name" value="SsuA/THI5"/>
</dbReference>
<dbReference type="GeneID" id="97175612"/>
<gene>
    <name evidence="3" type="ORF">CWI32_04675</name>
</gene>
<dbReference type="RefSeq" id="WP_004679580.1">
    <property type="nucleotide sequence ID" value="NZ_JBHRWM010000001.1"/>
</dbReference>
<feature type="domain" description="SsuA/THI5-like" evidence="2">
    <location>
        <begin position="81"/>
        <end position="276"/>
    </location>
</feature>
<dbReference type="EMBL" id="PHRG01000002">
    <property type="protein sequence ID" value="PJO75682.1"/>
    <property type="molecule type" value="Genomic_DNA"/>
</dbReference>
<dbReference type="Proteomes" id="UP000243446">
    <property type="component" value="Unassembled WGS sequence"/>
</dbReference>
<keyword evidence="1" id="KW-0812">Transmembrane</keyword>
<sequence length="356" mass="39836">MLTSKKHTSFWVFPLFIVLLAVFFYFKPESFDKKNQTFTENQDAAHVIRIASPDLSASKNNSTANALVDHVYLNKILEKEFSKENIKVEWNFFKGAGPAINEALANKQIDIAYLGDLAAIIGKSNGLDTKIIAATGRNNPSYLGVLPNKGYDSLEKLKGKQIGVWQGTAYQLSFNKFLKSQGYRPEDFRIVNLDTSAANAALAAKKIDATWGLIPVLALKKKGLAEVPLSTHTNKDGSGTMQSVFIARTAFLQENPALAQKFSDILVDSYQWIAKEENREQTVNQVTNNAGFPKDLYEENIKNLALKDIYSPDLDPYFKAHLKTGIEEALDAKLIQKNINIEEWVDDQLIKKSLNR</sequence>
<evidence type="ECO:0000313" key="4">
    <source>
        <dbReference type="Proteomes" id="UP000243446"/>
    </source>
</evidence>
<feature type="transmembrane region" description="Helical" evidence="1">
    <location>
        <begin position="9"/>
        <end position="26"/>
    </location>
</feature>
<protein>
    <submittedName>
        <fullName evidence="3">Sulfate ester-binding protein</fullName>
    </submittedName>
</protein>
<proteinExistence type="predicted"/>
<dbReference type="SUPFAM" id="SSF53850">
    <property type="entry name" value="Periplasmic binding protein-like II"/>
    <property type="match status" value="1"/>
</dbReference>
<name>A0A2H9YSQ2_9GAMM</name>
<accession>A0A2H9YSQ2</accession>
<keyword evidence="1" id="KW-0472">Membrane</keyword>